<accession>A0AAQ3NWE0</accession>
<keyword evidence="2" id="KW-1185">Reference proteome</keyword>
<reference evidence="1 2" key="1">
    <citation type="journal article" date="2023" name="Life. Sci Alliance">
        <title>Evolutionary insights into 3D genome organization and epigenetic landscape of Vigna mungo.</title>
        <authorList>
            <person name="Junaid A."/>
            <person name="Singh B."/>
            <person name="Bhatia S."/>
        </authorList>
    </citation>
    <scope>NUCLEOTIDE SEQUENCE [LARGE SCALE GENOMIC DNA]</scope>
    <source>
        <strain evidence="1">Urdbean</strain>
    </source>
</reference>
<evidence type="ECO:0000313" key="1">
    <source>
        <dbReference type="EMBL" id="WVZ15623.1"/>
    </source>
</evidence>
<name>A0AAQ3NWE0_VIGMU</name>
<dbReference type="EMBL" id="CP144697">
    <property type="protein sequence ID" value="WVZ15623.1"/>
    <property type="molecule type" value="Genomic_DNA"/>
</dbReference>
<dbReference type="Proteomes" id="UP001374535">
    <property type="component" value="Chromosome 4"/>
</dbReference>
<proteinExistence type="predicted"/>
<sequence length="126" mass="14922">MLLINEKVYVCFFDRLKFLKLGAEHTFLFDLRNLIFTNNLYEVPLENEWNHVKVIYFDSTAASMPTCFQAGIHVFKQESSDEEIMFTDPYAKKRKLEMIQPVSPPSIFDFDLNIDPAFNQWDLNSW</sequence>
<gene>
    <name evidence="1" type="ORF">V8G54_013189</name>
</gene>
<evidence type="ECO:0000313" key="2">
    <source>
        <dbReference type="Proteomes" id="UP001374535"/>
    </source>
</evidence>
<organism evidence="1 2">
    <name type="scientific">Vigna mungo</name>
    <name type="common">Black gram</name>
    <name type="synonym">Phaseolus mungo</name>
    <dbReference type="NCBI Taxonomy" id="3915"/>
    <lineage>
        <taxon>Eukaryota</taxon>
        <taxon>Viridiplantae</taxon>
        <taxon>Streptophyta</taxon>
        <taxon>Embryophyta</taxon>
        <taxon>Tracheophyta</taxon>
        <taxon>Spermatophyta</taxon>
        <taxon>Magnoliopsida</taxon>
        <taxon>eudicotyledons</taxon>
        <taxon>Gunneridae</taxon>
        <taxon>Pentapetalae</taxon>
        <taxon>rosids</taxon>
        <taxon>fabids</taxon>
        <taxon>Fabales</taxon>
        <taxon>Fabaceae</taxon>
        <taxon>Papilionoideae</taxon>
        <taxon>50 kb inversion clade</taxon>
        <taxon>NPAAA clade</taxon>
        <taxon>indigoferoid/millettioid clade</taxon>
        <taxon>Phaseoleae</taxon>
        <taxon>Vigna</taxon>
    </lineage>
</organism>
<dbReference type="AlphaFoldDB" id="A0AAQ3NWE0"/>
<protein>
    <submittedName>
        <fullName evidence="1">Uncharacterized protein</fullName>
    </submittedName>
</protein>